<evidence type="ECO:0000256" key="2">
    <source>
        <dbReference type="ARBA" id="ARBA00022786"/>
    </source>
</evidence>
<sequence>MDENDGYSGFPFGFGRMRRVYRETFSAQYRAFPLSILTGGSYTSANYGGKIFLPSSALDRLSRLNIEYPMLFSITNTTNNKKSNAGVLEFTAEEGHVYLPDWLMKSLGLRTRDFVTVTNVSLKLGTFVKIQPQSTDFLDISDHRAVLENALRNFSTLTEGDIFTISYNNKLYDILVLETKPSKEGISIVETDLQVDFEAPPGYVEPSYTKNATGGSSMGSAGNQKQALGSGQQSLGKSVGNSQDSFHSAYMATEIEKIEKEQREKLMEKTHSSGYGTSGARLTGNKNSSKSYGLESIENNMKLTDVEEKVPVPLDLPIGQLYFGFKIKNESSEKQNGEVDTKDKTFEGQGQSLRPQRKRGNK</sequence>
<dbReference type="Gene3D" id="2.40.40.50">
    <property type="entry name" value="Ubiquitin fusion degradation protein UFD1, N-terminal domain"/>
    <property type="match status" value="1"/>
</dbReference>
<dbReference type="GO" id="GO:0036503">
    <property type="term" value="P:ERAD pathway"/>
    <property type="evidence" value="ECO:0007669"/>
    <property type="project" value="TreeGrafter"/>
</dbReference>
<dbReference type="InterPro" id="IPR004854">
    <property type="entry name" value="Ufd1-like"/>
</dbReference>
<feature type="compositionally biased region" description="Basic and acidic residues" evidence="3">
    <location>
        <begin position="329"/>
        <end position="346"/>
    </location>
</feature>
<organism evidence="6 7">
    <name type="scientific">Furculomyces boomerangus</name>
    <dbReference type="NCBI Taxonomy" id="61424"/>
    <lineage>
        <taxon>Eukaryota</taxon>
        <taxon>Fungi</taxon>
        <taxon>Fungi incertae sedis</taxon>
        <taxon>Zoopagomycota</taxon>
        <taxon>Kickxellomycotina</taxon>
        <taxon>Harpellomycetes</taxon>
        <taxon>Harpellales</taxon>
        <taxon>Harpellaceae</taxon>
        <taxon>Furculomyces</taxon>
    </lineage>
</organism>
<dbReference type="GO" id="GO:0006511">
    <property type="term" value="P:ubiquitin-dependent protein catabolic process"/>
    <property type="evidence" value="ECO:0007669"/>
    <property type="project" value="InterPro"/>
</dbReference>
<keyword evidence="2" id="KW-0833">Ubl conjugation pathway</keyword>
<evidence type="ECO:0008006" key="8">
    <source>
        <dbReference type="Google" id="ProtNLM"/>
    </source>
</evidence>
<feature type="compositionally biased region" description="Polar residues" evidence="3">
    <location>
        <begin position="208"/>
        <end position="241"/>
    </location>
</feature>
<accession>A0A2T9YN86</accession>
<dbReference type="EMBL" id="MBFT01000301">
    <property type="protein sequence ID" value="PVU93779.1"/>
    <property type="molecule type" value="Genomic_DNA"/>
</dbReference>
<dbReference type="Gene3D" id="3.10.330.10">
    <property type="match status" value="1"/>
</dbReference>
<dbReference type="Proteomes" id="UP000245699">
    <property type="component" value="Unassembled WGS sequence"/>
</dbReference>
<evidence type="ECO:0000313" key="6">
    <source>
        <dbReference type="EMBL" id="PVU93779.1"/>
    </source>
</evidence>
<dbReference type="Pfam" id="PF03152">
    <property type="entry name" value="UFD1_N1"/>
    <property type="match status" value="1"/>
</dbReference>
<feature type="region of interest" description="Disordered" evidence="3">
    <location>
        <begin position="206"/>
        <end position="241"/>
    </location>
</feature>
<dbReference type="STRING" id="61424.A0A2T9YN86"/>
<dbReference type="InterPro" id="IPR042299">
    <property type="entry name" value="Ufd1-like_Nn"/>
</dbReference>
<evidence type="ECO:0000259" key="5">
    <source>
        <dbReference type="Pfam" id="PF24842"/>
    </source>
</evidence>
<dbReference type="GO" id="GO:0034098">
    <property type="term" value="C:VCP-NPL4-UFD1 AAA ATPase complex"/>
    <property type="evidence" value="ECO:0007669"/>
    <property type="project" value="TreeGrafter"/>
</dbReference>
<dbReference type="AlphaFoldDB" id="A0A2T9YN86"/>
<dbReference type="GO" id="GO:0031593">
    <property type="term" value="F:polyubiquitin modification-dependent protein binding"/>
    <property type="evidence" value="ECO:0007669"/>
    <property type="project" value="TreeGrafter"/>
</dbReference>
<dbReference type="InterPro" id="IPR055418">
    <property type="entry name" value="UFD1_N2"/>
</dbReference>
<feature type="domain" description="Ubiquitin fusion degradation protein UFD1 N-terminal subdomain 2" evidence="5">
    <location>
        <begin position="125"/>
        <end position="200"/>
    </location>
</feature>
<keyword evidence="7" id="KW-1185">Reference proteome</keyword>
<comment type="similarity">
    <text evidence="1">Belongs to the UFD1 family.</text>
</comment>
<protein>
    <recommendedName>
        <fullName evidence="8">Ubiquitin fusion degradation protein 1</fullName>
    </recommendedName>
</protein>
<feature type="region of interest" description="Disordered" evidence="3">
    <location>
        <begin position="329"/>
        <end position="362"/>
    </location>
</feature>
<reference evidence="6 7" key="1">
    <citation type="journal article" date="2018" name="MBio">
        <title>Comparative Genomics Reveals the Core Gene Toolbox for the Fungus-Insect Symbiosis.</title>
        <authorList>
            <person name="Wang Y."/>
            <person name="Stata M."/>
            <person name="Wang W."/>
            <person name="Stajich J.E."/>
            <person name="White M.M."/>
            <person name="Moncalvo J.M."/>
        </authorList>
    </citation>
    <scope>NUCLEOTIDE SEQUENCE [LARGE SCALE GENOMIC DNA]</scope>
    <source>
        <strain evidence="6 7">AUS-77-4</strain>
    </source>
</reference>
<dbReference type="InterPro" id="IPR055417">
    <property type="entry name" value="UFD1_N1"/>
</dbReference>
<dbReference type="PANTHER" id="PTHR12555">
    <property type="entry name" value="UBIQUITIN FUSION DEGRADATON PROTEIN 1"/>
    <property type="match status" value="1"/>
</dbReference>
<name>A0A2T9YN86_9FUNG</name>
<evidence type="ECO:0000259" key="4">
    <source>
        <dbReference type="Pfam" id="PF03152"/>
    </source>
</evidence>
<comment type="caution">
    <text evidence="6">The sequence shown here is derived from an EMBL/GenBank/DDBJ whole genome shotgun (WGS) entry which is preliminary data.</text>
</comment>
<evidence type="ECO:0000256" key="3">
    <source>
        <dbReference type="SAM" id="MobiDB-lite"/>
    </source>
</evidence>
<dbReference type="PANTHER" id="PTHR12555:SF13">
    <property type="entry name" value="UBIQUITIN RECOGNITION FACTOR IN ER-ASSOCIATED DEGRADATION PROTEIN 1"/>
    <property type="match status" value="1"/>
</dbReference>
<proteinExistence type="inferred from homology"/>
<gene>
    <name evidence="6" type="ORF">BB559_003165</name>
</gene>
<dbReference type="OrthoDB" id="422728at2759"/>
<feature type="domain" description="Ubiquitin fusion degradation protein UFD1 N-terminal subdomain 1" evidence="4">
    <location>
        <begin position="25"/>
        <end position="122"/>
    </location>
</feature>
<evidence type="ECO:0000313" key="7">
    <source>
        <dbReference type="Proteomes" id="UP000245699"/>
    </source>
</evidence>
<dbReference type="Pfam" id="PF24842">
    <property type="entry name" value="UFD1_N2"/>
    <property type="match status" value="1"/>
</dbReference>
<evidence type="ECO:0000256" key="1">
    <source>
        <dbReference type="ARBA" id="ARBA00006043"/>
    </source>
</evidence>